<keyword evidence="10" id="KW-1185">Reference proteome</keyword>
<feature type="domain" description="ABC3 transporter permease C-terminal" evidence="7">
    <location>
        <begin position="286"/>
        <end position="401"/>
    </location>
</feature>
<feature type="transmembrane region" description="Helical" evidence="6">
    <location>
        <begin position="773"/>
        <end position="798"/>
    </location>
</feature>
<feature type="domain" description="MacB-like periplasmic core" evidence="8">
    <location>
        <begin position="20"/>
        <end position="237"/>
    </location>
</feature>
<comment type="subcellular location">
    <subcellularLocation>
        <location evidence="1">Cell membrane</location>
        <topology evidence="1">Multi-pass membrane protein</topology>
    </subcellularLocation>
</comment>
<reference evidence="10" key="2">
    <citation type="submission" date="2023-07" db="EMBL/GenBank/DDBJ databases">
        <title>Shewanella mangrovi sp. nov., an acetaldehyde- degrading bacterium isolated from mangrove sediment.</title>
        <authorList>
            <person name="Liu Y."/>
        </authorList>
    </citation>
    <scope>NUCLEOTIDE SEQUENCE [LARGE SCALE GENOMIC DNA]</scope>
    <source>
        <strain evidence="10">C32</strain>
    </source>
</reference>
<evidence type="ECO:0000256" key="3">
    <source>
        <dbReference type="ARBA" id="ARBA00022692"/>
    </source>
</evidence>
<protein>
    <submittedName>
        <fullName evidence="9">ABC transporter permease</fullName>
    </submittedName>
</protein>
<evidence type="ECO:0000256" key="1">
    <source>
        <dbReference type="ARBA" id="ARBA00004651"/>
    </source>
</evidence>
<evidence type="ECO:0000313" key="10">
    <source>
        <dbReference type="Proteomes" id="UP001201549"/>
    </source>
</evidence>
<dbReference type="PANTHER" id="PTHR30572:SF18">
    <property type="entry name" value="ABC-TYPE MACROLIDE FAMILY EXPORT SYSTEM PERMEASE COMPONENT 2"/>
    <property type="match status" value="1"/>
</dbReference>
<name>A0ABT2FQB1_9GAMM</name>
<evidence type="ECO:0000259" key="8">
    <source>
        <dbReference type="Pfam" id="PF12704"/>
    </source>
</evidence>
<feature type="transmembrane region" description="Helical" evidence="6">
    <location>
        <begin position="377"/>
        <end position="407"/>
    </location>
</feature>
<sequence>MFWHYLHSALLAVKAQGKYTIINILGLAVGLCATLILLLIIVSETGFDTYHPQHQRLARLEIVFDSMDNTQVAAIAGPMGQLLVEKGLVADGTRLTRRTLNLRVGKRQYLEPNVVFADTNLADMLHFDTLAGDIHQALTRPEGLVITQSTAKRWFGAQQPLNQRVMMPTGEPMQVLAVIADLPRNTHLQLDMIAGMASLEAIEGRGGLESWMRNDFYTYVRLADHVQRQQLEQRITDLLSQPIQQIVPDFTLHFVLQPISDIHLHGHAMNEFKVNGDARQMSIFASLIAVILFIAIFNYINFATATAGRRAKEIGVRQVVGATRSMMVNQFMCESLLLVFIAFTVALIGMLLLLPWVNTAFDQSLQFSMLWDLRWFIWMFGLFMLVVLGAGFYPALVLSAIPTLAALRGAGFKGKSGHWFRRSVLFCQLACAIGLAILGGHIYAQIRLIEQTPLGYEQQDKLVFSDIDSRELFATLPMFSQQLQRSSNIKQVAAAEFIPSQQHGNVVSLRSATQHQLSVENVLIDTVSSDFFATMGIKLLAGREFLPQEHELSANATSNESIPVIINKTVLVALGYSTAKEAIGQQLTLGWDPSFDTVNLGRIVAVVDDYYTTSLKAPLRPMVFVTGNVLQAKSQLVVSFDAGHYLDTLAQLRTLWASRFSSNFPRYQLLSSRVSALYRQDRLGSNMVNLFNLLALLVVTFGVLGLCSFSAQRRLKEFALRQLMGAGVLDLCWILGREFLVLVLVAWSAIILPTWWLTEHWLVQFMVHVGAQWWLYLLAPFLLMGMIALVVVGVVKLLGHVNLARVLRTE</sequence>
<feature type="transmembrane region" description="Helical" evidence="6">
    <location>
        <begin position="21"/>
        <end position="42"/>
    </location>
</feature>
<dbReference type="RefSeq" id="WP_238898035.1">
    <property type="nucleotide sequence ID" value="NZ_JAKOGG010000017.1"/>
</dbReference>
<keyword evidence="5 6" id="KW-0472">Membrane</keyword>
<dbReference type="Proteomes" id="UP001201549">
    <property type="component" value="Unassembled WGS sequence"/>
</dbReference>
<gene>
    <name evidence="9" type="ORF">L9G74_17390</name>
</gene>
<evidence type="ECO:0000259" key="7">
    <source>
        <dbReference type="Pfam" id="PF02687"/>
    </source>
</evidence>
<dbReference type="InterPro" id="IPR050250">
    <property type="entry name" value="Macrolide_Exporter_MacB"/>
</dbReference>
<dbReference type="Pfam" id="PF12704">
    <property type="entry name" value="MacB_PCD"/>
    <property type="match status" value="1"/>
</dbReference>
<feature type="transmembrane region" description="Helical" evidence="6">
    <location>
        <begin position="419"/>
        <end position="444"/>
    </location>
</feature>
<keyword evidence="4 6" id="KW-1133">Transmembrane helix</keyword>
<dbReference type="Pfam" id="PF02687">
    <property type="entry name" value="FtsX"/>
    <property type="match status" value="1"/>
</dbReference>
<keyword evidence="2" id="KW-1003">Cell membrane</keyword>
<feature type="transmembrane region" description="Helical" evidence="6">
    <location>
        <begin position="731"/>
        <end position="753"/>
    </location>
</feature>
<comment type="caution">
    <text evidence="9">The sequence shown here is derived from an EMBL/GenBank/DDBJ whole genome shotgun (WGS) entry which is preliminary data.</text>
</comment>
<evidence type="ECO:0000313" key="9">
    <source>
        <dbReference type="EMBL" id="MCS4558216.1"/>
    </source>
</evidence>
<proteinExistence type="predicted"/>
<accession>A0ABT2FQB1</accession>
<organism evidence="9 10">
    <name type="scientific">Shewanella electrica</name>
    <dbReference type="NCBI Taxonomy" id="515560"/>
    <lineage>
        <taxon>Bacteria</taxon>
        <taxon>Pseudomonadati</taxon>
        <taxon>Pseudomonadota</taxon>
        <taxon>Gammaproteobacteria</taxon>
        <taxon>Alteromonadales</taxon>
        <taxon>Shewanellaceae</taxon>
        <taxon>Shewanella</taxon>
    </lineage>
</organism>
<reference evidence="9 10" key="1">
    <citation type="submission" date="2022-02" db="EMBL/GenBank/DDBJ databases">
        <authorList>
            <person name="Zhuang L."/>
        </authorList>
    </citation>
    <scope>NUCLEOTIDE SEQUENCE [LARGE SCALE GENOMIC DNA]</scope>
    <source>
        <strain evidence="9 10">C32</strain>
    </source>
</reference>
<evidence type="ECO:0000256" key="6">
    <source>
        <dbReference type="SAM" id="Phobius"/>
    </source>
</evidence>
<dbReference type="PANTHER" id="PTHR30572">
    <property type="entry name" value="MEMBRANE COMPONENT OF TRANSPORTER-RELATED"/>
    <property type="match status" value="1"/>
</dbReference>
<feature type="transmembrane region" description="Helical" evidence="6">
    <location>
        <begin position="281"/>
        <end position="300"/>
    </location>
</feature>
<feature type="transmembrane region" description="Helical" evidence="6">
    <location>
        <begin position="336"/>
        <end position="357"/>
    </location>
</feature>
<dbReference type="InterPro" id="IPR025857">
    <property type="entry name" value="MacB_PCD"/>
</dbReference>
<evidence type="ECO:0000256" key="5">
    <source>
        <dbReference type="ARBA" id="ARBA00023136"/>
    </source>
</evidence>
<dbReference type="InterPro" id="IPR003838">
    <property type="entry name" value="ABC3_permease_C"/>
</dbReference>
<dbReference type="EMBL" id="JAKOGG010000017">
    <property type="protein sequence ID" value="MCS4558216.1"/>
    <property type="molecule type" value="Genomic_DNA"/>
</dbReference>
<evidence type="ECO:0000256" key="2">
    <source>
        <dbReference type="ARBA" id="ARBA00022475"/>
    </source>
</evidence>
<keyword evidence="3 6" id="KW-0812">Transmembrane</keyword>
<evidence type="ECO:0000256" key="4">
    <source>
        <dbReference type="ARBA" id="ARBA00022989"/>
    </source>
</evidence>
<feature type="transmembrane region" description="Helical" evidence="6">
    <location>
        <begin position="690"/>
        <end position="711"/>
    </location>
</feature>